<sequence length="1210" mass="136036">MHFTLTPKGLFRSALALLCLFLFPAKILYAQNSIQPDQLVTTASPNAASLGIFTQFPAAAATGTPGINIPVYELKYRNVTVPIALSYNTNMVKPDVHPGWVGLGWDLSAGGAINRVVNDKPDEIAIFDPYIHYRFNTTQLGYYYNYGFFSGSNWATATNIQSATFDLTNYPNWNTYLHNLPLRTVKDYQPDEFQFSFLGYSGTFYLDETRHWKVRCDEHVTVDFNPADMISFEGAWESGTQKSGFGKFTLTDPHGTRYVFGGSPQSIEFSSSMLSVDVAPLVPKTWHLTQIILQNGETIDFSYERGEEVLQAIYRGDFSQYNTTGQGPDQLTGSLIFPSYLKNIITPVTQITFNRSESVEMQYDASKFTVDYGHWFLNFWNWFDIGGQGQAMANVYDPEFRQSFLPGIGYNYNTPAFGTPPKFYKLDNICVYDRTNTLALKTNFNYVNTASQRLKLGSVIKQGYGNSPIETYSLQYHNDQMLPGYCSNMKDFWGYYNGPATSGQDVYTSLQPSAAYLQAEILDKVIYPTGGYSVFHFEPHTYSQQLSVNRNGPLLAVAPEKIAGGLRIAEVDHYNSDNTIADWIKYKYVGNFSPAASSLISSGIHGGTFTSASGSPFDPYYNGYTKPYFDTMTTEQLAACSNNNGSHIGYSEVTELFSNGSYWSNFFSNFDNGDNMDEAPFVTTGPLPDTRRFTSRAFQRGRLIRQIVYDNNFNPLKDKTIHYAPINQSTEYVRNISTEYTGSVQTSAYTLQGTAFKTYTYAFLPDQVTDIEYHPGQANIVQTHNYIYDPQWLTVQSVATTNSKGQSDETVYLYPPDMVAANRDPNLVYAHMKAANAVNEVVETVHKTGGIQDFLNHREYSEYGASLFRPSSESIQRMNAALKTTGAFTYDSYGNMTRAKKNGVAPACNVYGYGQTLPIAKVENAVETEVFHTNFEEAGASGLAHTGTKYNNGSYYVPFTPPANGRSYQLTYWYRSSGTWHYTIESYSGPHTVLPSGADAIDDVSVYPTDAAITTYTYDSQQNITSNTDSRGNTTYFEYDDYNRLSTVRDQHGNIKTHYCYNYAGQQTDCFVTVPKPAQTIFARLEIGGPIGTQNNVYLHDEYYTTGEFYIRFYSDAACTTPLTITSAMNITLVQDVSYSDYINFYNSTNNLNYNIPANVNSFYIGTLFLSDWNAYFDYDYNETDDYTSFSYNLLLPAGSSNTVIPFIYF</sequence>
<evidence type="ECO:0000313" key="1">
    <source>
        <dbReference type="EMBL" id="QKJ30322.1"/>
    </source>
</evidence>
<dbReference type="NCBIfam" id="TIGR01643">
    <property type="entry name" value="YD_repeat_2x"/>
    <property type="match status" value="1"/>
</dbReference>
<accession>A0A7D4UKA5</accession>
<protein>
    <submittedName>
        <fullName evidence="1">RHS repeat protein</fullName>
    </submittedName>
</protein>
<dbReference type="Gene3D" id="2.180.10.10">
    <property type="entry name" value="RHS repeat-associated core"/>
    <property type="match status" value="1"/>
</dbReference>
<dbReference type="Proteomes" id="UP000505355">
    <property type="component" value="Chromosome"/>
</dbReference>
<dbReference type="EMBL" id="CP054139">
    <property type="protein sequence ID" value="QKJ30322.1"/>
    <property type="molecule type" value="Genomic_DNA"/>
</dbReference>
<organism evidence="1 2">
    <name type="scientific">Mucilaginibacter mali</name>
    <dbReference type="NCBI Taxonomy" id="2740462"/>
    <lineage>
        <taxon>Bacteria</taxon>
        <taxon>Pseudomonadati</taxon>
        <taxon>Bacteroidota</taxon>
        <taxon>Sphingobacteriia</taxon>
        <taxon>Sphingobacteriales</taxon>
        <taxon>Sphingobacteriaceae</taxon>
        <taxon>Mucilaginibacter</taxon>
    </lineage>
</organism>
<name>A0A7D4UKA5_9SPHI</name>
<reference evidence="1 2" key="1">
    <citation type="submission" date="2020-05" db="EMBL/GenBank/DDBJ databases">
        <title>Mucilaginibacter mali sp. nov.</title>
        <authorList>
            <person name="Kim H.S."/>
            <person name="Lee K.C."/>
            <person name="Suh M.K."/>
            <person name="Kim J.-S."/>
            <person name="Han K.-I."/>
            <person name="Eom M.K."/>
            <person name="Shin Y.K."/>
            <person name="Lee J.-S."/>
        </authorList>
    </citation>
    <scope>NUCLEOTIDE SEQUENCE [LARGE SCALE GENOMIC DNA]</scope>
    <source>
        <strain evidence="1 2">G2-14</strain>
    </source>
</reference>
<evidence type="ECO:0000313" key="2">
    <source>
        <dbReference type="Proteomes" id="UP000505355"/>
    </source>
</evidence>
<dbReference type="RefSeq" id="WP_173415003.1">
    <property type="nucleotide sequence ID" value="NZ_CP054139.1"/>
</dbReference>
<keyword evidence="2" id="KW-1185">Reference proteome</keyword>
<dbReference type="InterPro" id="IPR006530">
    <property type="entry name" value="YD"/>
</dbReference>
<dbReference type="KEGG" id="mmab:HQ865_11305"/>
<gene>
    <name evidence="1" type="ORF">HQ865_11305</name>
</gene>
<dbReference type="AlphaFoldDB" id="A0A7D4UKA5"/>
<proteinExistence type="predicted"/>